<protein>
    <submittedName>
        <fullName evidence="2">Uncharacterized protein</fullName>
    </submittedName>
</protein>
<reference evidence="2 3" key="1">
    <citation type="submission" date="2019-05" db="EMBL/GenBank/DDBJ databases">
        <title>Another draft genome of Portunus trituberculatus and its Hox gene families provides insights of decapod evolution.</title>
        <authorList>
            <person name="Jeong J.-H."/>
            <person name="Song I."/>
            <person name="Kim S."/>
            <person name="Choi T."/>
            <person name="Kim D."/>
            <person name="Ryu S."/>
            <person name="Kim W."/>
        </authorList>
    </citation>
    <scope>NUCLEOTIDE SEQUENCE [LARGE SCALE GENOMIC DNA]</scope>
    <source>
        <tissue evidence="2">Muscle</tissue>
    </source>
</reference>
<proteinExistence type="predicted"/>
<evidence type="ECO:0000313" key="3">
    <source>
        <dbReference type="Proteomes" id="UP000324222"/>
    </source>
</evidence>
<dbReference type="EMBL" id="VSRR010000047">
    <property type="protein sequence ID" value="MPC08889.1"/>
    <property type="molecule type" value="Genomic_DNA"/>
</dbReference>
<feature type="compositionally biased region" description="Polar residues" evidence="1">
    <location>
        <begin position="319"/>
        <end position="329"/>
    </location>
</feature>
<gene>
    <name evidence="2" type="ORF">E2C01_001484</name>
</gene>
<feature type="region of interest" description="Disordered" evidence="1">
    <location>
        <begin position="48"/>
        <end position="72"/>
    </location>
</feature>
<feature type="compositionally biased region" description="Low complexity" evidence="1">
    <location>
        <begin position="219"/>
        <end position="242"/>
    </location>
</feature>
<evidence type="ECO:0000256" key="1">
    <source>
        <dbReference type="SAM" id="MobiDB-lite"/>
    </source>
</evidence>
<evidence type="ECO:0000313" key="2">
    <source>
        <dbReference type="EMBL" id="MPC08889.1"/>
    </source>
</evidence>
<feature type="region of interest" description="Disordered" evidence="1">
    <location>
        <begin position="211"/>
        <end position="242"/>
    </location>
</feature>
<organism evidence="2 3">
    <name type="scientific">Portunus trituberculatus</name>
    <name type="common">Swimming crab</name>
    <name type="synonym">Neptunus trituberculatus</name>
    <dbReference type="NCBI Taxonomy" id="210409"/>
    <lineage>
        <taxon>Eukaryota</taxon>
        <taxon>Metazoa</taxon>
        <taxon>Ecdysozoa</taxon>
        <taxon>Arthropoda</taxon>
        <taxon>Crustacea</taxon>
        <taxon>Multicrustacea</taxon>
        <taxon>Malacostraca</taxon>
        <taxon>Eumalacostraca</taxon>
        <taxon>Eucarida</taxon>
        <taxon>Decapoda</taxon>
        <taxon>Pleocyemata</taxon>
        <taxon>Brachyura</taxon>
        <taxon>Eubrachyura</taxon>
        <taxon>Portunoidea</taxon>
        <taxon>Portunidae</taxon>
        <taxon>Portuninae</taxon>
        <taxon>Portunus</taxon>
    </lineage>
</organism>
<feature type="region of interest" description="Disordered" evidence="1">
    <location>
        <begin position="319"/>
        <end position="351"/>
    </location>
</feature>
<sequence>MEFYRFSSAVKSEAVGITVIYTKRRLWQALRSRGTVYTPLSTPQPAGYASTLTPAHYPEQHTPASPPTQCTSNDTVTPLDNLVVAPCSSPLKADTPCTTALTVLQPASHAHAATHHAHVSTHAHTPTHVHTTTHAHVPMHAHVAATPPDPAYTSLPSITHYSGTASIGASMTDYTYSSPYTQYTTTYPAYGYGTGGLLNMGNYSGSSNGGNNGSGGAVTNNPNSVTNNQNHNSNNNNNNGNSTAARLRMLQSSLGSPACLRQDRCTTLLPVSLPSSGAPRGDNLINPQAFRIVHSTPGSSQRASEGGATAVTVYSITRRVSSRTVQQPTECPRHAPHPARRPSNPAAKSHPVRAVYQRPAAQYRAAVARKDQGVRQAGQIVGHRAAMNTVTRPPETRV</sequence>
<dbReference type="Proteomes" id="UP000324222">
    <property type="component" value="Unassembled WGS sequence"/>
</dbReference>
<comment type="caution">
    <text evidence="2">The sequence shown here is derived from an EMBL/GenBank/DDBJ whole genome shotgun (WGS) entry which is preliminary data.</text>
</comment>
<keyword evidence="3" id="KW-1185">Reference proteome</keyword>
<dbReference type="OrthoDB" id="3225452at2759"/>
<dbReference type="AlphaFoldDB" id="A0A5B7CHE3"/>
<name>A0A5B7CHE3_PORTR</name>
<accession>A0A5B7CHE3</accession>